<name>A0ABV6CS76_9SPHN</name>
<evidence type="ECO:0000313" key="8">
    <source>
        <dbReference type="EMBL" id="MFC0202700.1"/>
    </source>
</evidence>
<feature type="transmembrane region" description="Helical" evidence="7">
    <location>
        <begin position="179"/>
        <end position="197"/>
    </location>
</feature>
<sequence length="422" mass="42122">MSAACEQLTEVASAGVAPALRAVDCVANEMAASAFGRLFGAGGAMGPVLTILLTLYIAFFAFSLLTGRSSLGISALSPRMLRLGVVLTFATSWIAYQGVVWNLAIGGPDWIAGLLMGAKGSATQVFGDRIDIIFSAINDISEATTKAGAAAQESGASGAEGAVVAGVAKGAGGLFTPESVMWMGALLLLLGTVGVLLTARIALAVLLALGPIFVVMALFGGTRGLTAGWLRGVALTAVTPLFVVLGGGITLELLVPIISGLMQNANAGEIDGRGAMALFLVASVHVALMVMVVKVAATMVSGWQVFGLGSSERDRAGPQGQAAPAPVAGTAAPAPAAFQSRTSTVSAAAAAASGSAVAAAGEGGARSSERRTVVTQVVGGGIEPLRQGDAATRAKGIANGIGSRFRSASNDTGRLPAKEKTR</sequence>
<feature type="transmembrane region" description="Helical" evidence="7">
    <location>
        <begin position="38"/>
        <end position="62"/>
    </location>
</feature>
<comment type="similarity">
    <text evidence="2">Belongs to the TrbL/VirB6 family.</text>
</comment>
<protein>
    <submittedName>
        <fullName evidence="8">Type IV secretion system protein</fullName>
    </submittedName>
</protein>
<accession>A0ABV6CS76</accession>
<proteinExistence type="inferred from homology"/>
<feature type="region of interest" description="Disordered" evidence="6">
    <location>
        <begin position="402"/>
        <end position="422"/>
    </location>
</feature>
<evidence type="ECO:0000256" key="3">
    <source>
        <dbReference type="ARBA" id="ARBA00022692"/>
    </source>
</evidence>
<keyword evidence="9" id="KW-1185">Reference proteome</keyword>
<keyword evidence="4 7" id="KW-1133">Transmembrane helix</keyword>
<evidence type="ECO:0000256" key="2">
    <source>
        <dbReference type="ARBA" id="ARBA00007802"/>
    </source>
</evidence>
<feature type="transmembrane region" description="Helical" evidence="7">
    <location>
        <begin position="83"/>
        <end position="105"/>
    </location>
</feature>
<keyword evidence="5 7" id="KW-0472">Membrane</keyword>
<evidence type="ECO:0000256" key="7">
    <source>
        <dbReference type="SAM" id="Phobius"/>
    </source>
</evidence>
<dbReference type="Pfam" id="PF04610">
    <property type="entry name" value="TrbL"/>
    <property type="match status" value="1"/>
</dbReference>
<evidence type="ECO:0000256" key="1">
    <source>
        <dbReference type="ARBA" id="ARBA00004141"/>
    </source>
</evidence>
<dbReference type="RefSeq" id="WP_379485570.1">
    <property type="nucleotide sequence ID" value="NZ_JBHLWK010000001.1"/>
</dbReference>
<reference evidence="8 9" key="1">
    <citation type="submission" date="2024-09" db="EMBL/GenBank/DDBJ databases">
        <authorList>
            <person name="Sun Q."/>
            <person name="Mori K."/>
        </authorList>
    </citation>
    <scope>NUCLEOTIDE SEQUENCE [LARGE SCALE GENOMIC DNA]</scope>
    <source>
        <strain evidence="8 9">CCM 7706</strain>
    </source>
</reference>
<comment type="subcellular location">
    <subcellularLocation>
        <location evidence="1">Membrane</location>
        <topology evidence="1">Multi-pass membrane protein</topology>
    </subcellularLocation>
</comment>
<feature type="transmembrane region" description="Helical" evidence="7">
    <location>
        <begin position="241"/>
        <end position="262"/>
    </location>
</feature>
<organism evidence="8 9">
    <name type="scientific">Novosphingobium soli</name>
    <dbReference type="NCBI Taxonomy" id="574956"/>
    <lineage>
        <taxon>Bacteria</taxon>
        <taxon>Pseudomonadati</taxon>
        <taxon>Pseudomonadota</taxon>
        <taxon>Alphaproteobacteria</taxon>
        <taxon>Sphingomonadales</taxon>
        <taxon>Sphingomonadaceae</taxon>
        <taxon>Novosphingobium</taxon>
    </lineage>
</organism>
<evidence type="ECO:0000256" key="6">
    <source>
        <dbReference type="SAM" id="MobiDB-lite"/>
    </source>
</evidence>
<evidence type="ECO:0000256" key="5">
    <source>
        <dbReference type="ARBA" id="ARBA00023136"/>
    </source>
</evidence>
<feature type="transmembrane region" description="Helical" evidence="7">
    <location>
        <begin position="274"/>
        <end position="293"/>
    </location>
</feature>
<dbReference type="InterPro" id="IPR007688">
    <property type="entry name" value="Conjugal_tfr_TrbL/VirB6"/>
</dbReference>
<evidence type="ECO:0000313" key="9">
    <source>
        <dbReference type="Proteomes" id="UP001589798"/>
    </source>
</evidence>
<feature type="transmembrane region" description="Helical" evidence="7">
    <location>
        <begin position="202"/>
        <end position="221"/>
    </location>
</feature>
<dbReference type="Proteomes" id="UP001589798">
    <property type="component" value="Unassembled WGS sequence"/>
</dbReference>
<keyword evidence="3 7" id="KW-0812">Transmembrane</keyword>
<comment type="caution">
    <text evidence="8">The sequence shown here is derived from an EMBL/GenBank/DDBJ whole genome shotgun (WGS) entry which is preliminary data.</text>
</comment>
<dbReference type="EMBL" id="JBHLWK010000001">
    <property type="protein sequence ID" value="MFC0202700.1"/>
    <property type="molecule type" value="Genomic_DNA"/>
</dbReference>
<gene>
    <name evidence="8" type="ORF">ACFFJC_00270</name>
</gene>
<evidence type="ECO:0000256" key="4">
    <source>
        <dbReference type="ARBA" id="ARBA00022989"/>
    </source>
</evidence>